<dbReference type="EMBL" id="UXHF01000005">
    <property type="protein sequence ID" value="VDC51112.1"/>
    <property type="molecule type" value="Genomic_DNA"/>
</dbReference>
<evidence type="ECO:0000256" key="7">
    <source>
        <dbReference type="ARBA" id="ARBA00023136"/>
    </source>
</evidence>
<evidence type="ECO:0000313" key="11">
    <source>
        <dbReference type="Proteomes" id="UP000289220"/>
    </source>
</evidence>
<feature type="domain" description="Major facilitator superfamily associated" evidence="9">
    <location>
        <begin position="11"/>
        <end position="361"/>
    </location>
</feature>
<feature type="transmembrane region" description="Helical" evidence="8">
    <location>
        <begin position="362"/>
        <end position="381"/>
    </location>
</feature>
<dbReference type="RefSeq" id="WP_035308472.1">
    <property type="nucleotide sequence ID" value="NZ_UXHF01000005.1"/>
</dbReference>
<dbReference type="PANTHER" id="PTHR23522">
    <property type="entry name" value="BLL5896 PROTEIN"/>
    <property type="match status" value="1"/>
</dbReference>
<evidence type="ECO:0000256" key="6">
    <source>
        <dbReference type="ARBA" id="ARBA00022989"/>
    </source>
</evidence>
<dbReference type="InterPro" id="IPR024989">
    <property type="entry name" value="MFS_assoc_dom"/>
</dbReference>
<evidence type="ECO:0000256" key="4">
    <source>
        <dbReference type="ARBA" id="ARBA00022519"/>
    </source>
</evidence>
<keyword evidence="2" id="KW-0813">Transport</keyword>
<protein>
    <submittedName>
        <fullName evidence="10">Putative 3-phenylpropionic acid transporter</fullName>
    </submittedName>
</protein>
<dbReference type="NCBIfam" id="NF037955">
    <property type="entry name" value="mfs"/>
    <property type="match status" value="1"/>
</dbReference>
<keyword evidence="5 8" id="KW-0812">Transmembrane</keyword>
<feature type="transmembrane region" description="Helical" evidence="8">
    <location>
        <begin position="43"/>
        <end position="63"/>
    </location>
</feature>
<comment type="caution">
    <text evidence="10">The sequence shown here is derived from an EMBL/GenBank/DDBJ whole genome shotgun (WGS) entry which is preliminary data.</text>
</comment>
<feature type="transmembrane region" description="Helical" evidence="8">
    <location>
        <begin position="159"/>
        <end position="178"/>
    </location>
</feature>
<feature type="transmembrane region" description="Helical" evidence="8">
    <location>
        <begin position="12"/>
        <end position="31"/>
    </location>
</feature>
<dbReference type="GO" id="GO:0030395">
    <property type="term" value="F:lactose binding"/>
    <property type="evidence" value="ECO:0007669"/>
    <property type="project" value="TreeGrafter"/>
</dbReference>
<reference evidence="10 11" key="1">
    <citation type="submission" date="2018-11" db="EMBL/GenBank/DDBJ databases">
        <authorList>
            <person name="Peiro R."/>
            <person name="Begona"/>
            <person name="Cbmso G."/>
            <person name="Lopez M."/>
            <person name="Gonzalez S."/>
            <person name="Sacristan E."/>
            <person name="Castillo E."/>
        </authorList>
    </citation>
    <scope>NUCLEOTIDE SEQUENCE [LARGE SCALE GENOMIC DNA]</scope>
    <source>
        <strain evidence="10">Brev_genome</strain>
    </source>
</reference>
<dbReference type="Gene3D" id="1.20.1250.20">
    <property type="entry name" value="MFS general substrate transporter like domains"/>
    <property type="match status" value="2"/>
</dbReference>
<dbReference type="Pfam" id="PF12832">
    <property type="entry name" value="MFS_1_like"/>
    <property type="match status" value="1"/>
</dbReference>
<evidence type="ECO:0000256" key="2">
    <source>
        <dbReference type="ARBA" id="ARBA00022448"/>
    </source>
</evidence>
<feature type="transmembrane region" description="Helical" evidence="8">
    <location>
        <begin position="134"/>
        <end position="153"/>
    </location>
</feature>
<keyword evidence="6 8" id="KW-1133">Transmembrane helix</keyword>
<feature type="transmembrane region" description="Helical" evidence="8">
    <location>
        <begin position="93"/>
        <end position="113"/>
    </location>
</feature>
<dbReference type="PANTHER" id="PTHR23522:SF10">
    <property type="entry name" value="3-PHENYLPROPIONIC ACID TRANSPORTER-RELATED"/>
    <property type="match status" value="1"/>
</dbReference>
<keyword evidence="7 8" id="KW-0472">Membrane</keyword>
<dbReference type="Proteomes" id="UP000289220">
    <property type="component" value="Unassembled WGS sequence"/>
</dbReference>
<evidence type="ECO:0000259" key="9">
    <source>
        <dbReference type="Pfam" id="PF12832"/>
    </source>
</evidence>
<organism evidence="10 11">
    <name type="scientific">Brevundimonas mediterranea</name>
    <dbReference type="NCBI Taxonomy" id="74329"/>
    <lineage>
        <taxon>Bacteria</taxon>
        <taxon>Pseudomonadati</taxon>
        <taxon>Pseudomonadota</taxon>
        <taxon>Alphaproteobacteria</taxon>
        <taxon>Caulobacterales</taxon>
        <taxon>Caulobacteraceae</taxon>
        <taxon>Brevundimonas</taxon>
    </lineage>
</organism>
<dbReference type="GO" id="GO:0005886">
    <property type="term" value="C:plasma membrane"/>
    <property type="evidence" value="ECO:0007669"/>
    <property type="project" value="UniProtKB-SubCell"/>
</dbReference>
<name>A0A7Z8Y544_9CAUL</name>
<feature type="transmembrane region" description="Helical" evidence="8">
    <location>
        <begin position="272"/>
        <end position="291"/>
    </location>
</feature>
<keyword evidence="3" id="KW-1003">Cell membrane</keyword>
<evidence type="ECO:0000313" key="10">
    <source>
        <dbReference type="EMBL" id="VDC51112.1"/>
    </source>
</evidence>
<feature type="transmembrane region" description="Helical" evidence="8">
    <location>
        <begin position="239"/>
        <end position="260"/>
    </location>
</feature>
<proteinExistence type="predicted"/>
<feature type="transmembrane region" description="Helical" evidence="8">
    <location>
        <begin position="297"/>
        <end position="317"/>
    </location>
</feature>
<dbReference type="AlphaFoldDB" id="A0A7Z8Y544"/>
<feature type="transmembrane region" description="Helical" evidence="8">
    <location>
        <begin position="206"/>
        <end position="227"/>
    </location>
</feature>
<gene>
    <name evidence="10" type="primary">hcaT</name>
    <name evidence="10" type="ORF">BREV_BREV_00370</name>
</gene>
<dbReference type="InterPro" id="IPR026032">
    <property type="entry name" value="HcaT-like"/>
</dbReference>
<sequence>MELGSRSRAALQYVLMFGGLGVSLPYAGLWMRAQGLSGAEIGVLLAAPMLGRLITGPALAVWADGFRYRRTPIALLAALAGLGYGAAGLSEGFAAWAVCWFIGATGAAAIIPLTDVLTLRLARREGFSFAVPRGFGSAAFVATNIAVGFVLRATGPEAVIVGVILACLGIAVVAWRVLPAEPVHDGPPIPGWDRFRGMGRLLKDPVLVTALVAIGAVQAAHAFYYGFSAIVWRGQGIEPHLTGLLWAFAVAAEIGFMWIVDPWRRRRGIGAWPLLALAAAAAVLRWGLMAAAPPLWILWPLQALHALSFAASYLAGIELIERLAPRDSQTAAQTLSSTLSAGVLIGLATLASGPLYDAYGAGGYLAMAGLAGLGLIAVMALKPMLVARARFEATGPYGRP</sequence>
<evidence type="ECO:0000256" key="8">
    <source>
        <dbReference type="SAM" id="Phobius"/>
    </source>
</evidence>
<evidence type="ECO:0000256" key="1">
    <source>
        <dbReference type="ARBA" id="ARBA00004429"/>
    </source>
</evidence>
<dbReference type="InterPro" id="IPR036259">
    <property type="entry name" value="MFS_trans_sf"/>
</dbReference>
<comment type="subcellular location">
    <subcellularLocation>
        <location evidence="1">Cell inner membrane</location>
        <topology evidence="1">Multi-pass membrane protein</topology>
    </subcellularLocation>
</comment>
<dbReference type="GO" id="GO:0015528">
    <property type="term" value="F:lactose:proton symporter activity"/>
    <property type="evidence" value="ECO:0007669"/>
    <property type="project" value="TreeGrafter"/>
</dbReference>
<keyword evidence="11" id="KW-1185">Reference proteome</keyword>
<evidence type="ECO:0000256" key="3">
    <source>
        <dbReference type="ARBA" id="ARBA00022475"/>
    </source>
</evidence>
<evidence type="ECO:0000256" key="5">
    <source>
        <dbReference type="ARBA" id="ARBA00022692"/>
    </source>
</evidence>
<keyword evidence="4" id="KW-0997">Cell inner membrane</keyword>
<dbReference type="PIRSF" id="PIRSF004925">
    <property type="entry name" value="HcaT"/>
    <property type="match status" value="1"/>
</dbReference>
<accession>A0A7Z8Y544</accession>
<dbReference type="SUPFAM" id="SSF103473">
    <property type="entry name" value="MFS general substrate transporter"/>
    <property type="match status" value="1"/>
</dbReference>